<feature type="compositionally biased region" description="Polar residues" evidence="3">
    <location>
        <begin position="38"/>
        <end position="47"/>
    </location>
</feature>
<proteinExistence type="predicted"/>
<dbReference type="OrthoDB" id="6378698at2759"/>
<keyword evidence="1" id="KW-0677">Repeat</keyword>
<gene>
    <name evidence="5" type="ORF">NMOB1V02_LOCUS4614</name>
</gene>
<evidence type="ECO:0000313" key="5">
    <source>
        <dbReference type="EMBL" id="CAD7276865.1"/>
    </source>
</evidence>
<dbReference type="Proteomes" id="UP000678499">
    <property type="component" value="Unassembled WGS sequence"/>
</dbReference>
<dbReference type="InterPro" id="IPR052089">
    <property type="entry name" value="Ankyrin-BTB/POZ_domain"/>
</dbReference>
<dbReference type="InterPro" id="IPR059008">
    <property type="entry name" value="ABTB2/3_histone"/>
</dbReference>
<dbReference type="PANTHER" id="PTHR46071:SF2">
    <property type="entry name" value="ANKYRIN REPEAT AND BTB_POZ DOMAIN-CONTAINING PROTEIN 2-LIKE PROTEIN"/>
    <property type="match status" value="1"/>
</dbReference>
<feature type="region of interest" description="Disordered" evidence="3">
    <location>
        <begin position="23"/>
        <end position="107"/>
    </location>
</feature>
<evidence type="ECO:0000256" key="2">
    <source>
        <dbReference type="ARBA" id="ARBA00023043"/>
    </source>
</evidence>
<sequence length="781" mass="82441">MSVKGSTRQGQYRGDLLAGAIARMPSWHSDRRRRGPFSTRTHASKSPQCYVAKGAMNGQLPQTPPGGWCRMRPVASNGYSPHSPPTPTQMHYQQSGPSPGGANREPFPQTIQQHRQQVCVVPGPSPRRADVNYDDELPPQIHHRRYLSVPESNKAAYMQDGVGFRARVNGVDSTDSNDVVSIHSEDRFDAEPPPQVHHRRYLSVPESNVVYGHQQDSTSMMSTSTTTPASVPMSGASSVTVVKAKGRQSAIDPRFNTDVSDSTLKDRCASDSGLDRITASERVNGRSKSFYPGRDDYDEASTPSELYGSSSDENRSSSGHASMSEGHATTRSSSPPPGETLGRRTAADVGVGADVPADVVVNGTPLSSGPPGGVTGGVGVGVVRSAASRLGLALADGAVVKTSRHSSRQQKMMLAGAGMKDDMHQVLPVEGAAGIEEIRAALHQLTCNGGGPASTSSSCSSSNYSTSSSSHSSRKSGKMTLGGGGGGVGGLGGGGSGAGIDSATSLLSSSSSSRAAREVSSRSNSSTCPAAGPLARHSSLETVNTNVTAADEFVWVDSHNSRQLASFEATPGSEFCRGLLMMGQEPEKPGLSVHRPYGLSDSRTSPEEVVYAKRFYPLVELQQLPWTVHDVLRVVRRHQSQSHGSGGTLDGGRHSSPSLAASSTASVSTATASEGRVLTEVVPRLCYLLQRVLVRVGREAQRLAKPLGMCSKQEIAAALRVVLSSSLADSCVKACLRAAAMYAVSGDQLKQSKSSRAGLQLSVGRFHRWMADVRLGRFIHE</sequence>
<feature type="compositionally biased region" description="Low complexity" evidence="3">
    <location>
        <begin position="502"/>
        <end position="514"/>
    </location>
</feature>
<dbReference type="PANTHER" id="PTHR46071">
    <property type="entry name" value="ANKYRIN REPEAT AND BTB/POZ DOMAIN-CONTAINING"/>
    <property type="match status" value="1"/>
</dbReference>
<dbReference type="InterPro" id="IPR009072">
    <property type="entry name" value="Histone-fold"/>
</dbReference>
<feature type="region of interest" description="Disordered" evidence="3">
    <location>
        <begin position="449"/>
        <end position="533"/>
    </location>
</feature>
<feature type="region of interest" description="Disordered" evidence="3">
    <location>
        <begin position="639"/>
        <end position="667"/>
    </location>
</feature>
<dbReference type="SUPFAM" id="SSF47113">
    <property type="entry name" value="Histone-fold"/>
    <property type="match status" value="1"/>
</dbReference>
<feature type="compositionally biased region" description="Polar residues" evidence="3">
    <location>
        <begin position="88"/>
        <end position="97"/>
    </location>
</feature>
<reference evidence="5" key="1">
    <citation type="submission" date="2020-11" db="EMBL/GenBank/DDBJ databases">
        <authorList>
            <person name="Tran Van P."/>
        </authorList>
    </citation>
    <scope>NUCLEOTIDE SEQUENCE</scope>
</reference>
<keyword evidence="2" id="KW-0040">ANK repeat</keyword>
<dbReference type="Gene3D" id="1.10.20.10">
    <property type="entry name" value="Histone, subunit A"/>
    <property type="match status" value="1"/>
</dbReference>
<keyword evidence="6" id="KW-1185">Reference proteome</keyword>
<protein>
    <recommendedName>
        <fullName evidence="4">ABTB2/3 histone-like domain-containing protein</fullName>
    </recommendedName>
</protein>
<name>A0A7R9BK71_9CRUS</name>
<feature type="domain" description="ABTB2/3 histone-like" evidence="4">
    <location>
        <begin position="676"/>
        <end position="781"/>
    </location>
</feature>
<accession>A0A7R9BK71</accession>
<dbReference type="EMBL" id="CAJPEX010000736">
    <property type="protein sequence ID" value="CAG0917017.1"/>
    <property type="molecule type" value="Genomic_DNA"/>
</dbReference>
<evidence type="ECO:0000256" key="1">
    <source>
        <dbReference type="ARBA" id="ARBA00022737"/>
    </source>
</evidence>
<dbReference type="GO" id="GO:0046982">
    <property type="term" value="F:protein heterodimerization activity"/>
    <property type="evidence" value="ECO:0007669"/>
    <property type="project" value="InterPro"/>
</dbReference>
<feature type="region of interest" description="Disordered" evidence="3">
    <location>
        <begin position="285"/>
        <end position="344"/>
    </location>
</feature>
<dbReference type="EMBL" id="OA882773">
    <property type="protein sequence ID" value="CAD7276865.1"/>
    <property type="molecule type" value="Genomic_DNA"/>
</dbReference>
<feature type="compositionally biased region" description="Low complexity" evidence="3">
    <location>
        <begin position="454"/>
        <end position="471"/>
    </location>
</feature>
<feature type="compositionally biased region" description="Gly residues" evidence="3">
    <location>
        <begin position="480"/>
        <end position="498"/>
    </location>
</feature>
<feature type="compositionally biased region" description="Low complexity" evidence="3">
    <location>
        <begin position="217"/>
        <end position="227"/>
    </location>
</feature>
<feature type="compositionally biased region" description="Low complexity" evidence="3">
    <location>
        <begin position="655"/>
        <end position="667"/>
    </location>
</feature>
<dbReference type="Pfam" id="PF26281">
    <property type="entry name" value="Histone_ABTB"/>
    <property type="match status" value="1"/>
</dbReference>
<evidence type="ECO:0000313" key="6">
    <source>
        <dbReference type="Proteomes" id="UP000678499"/>
    </source>
</evidence>
<organism evidence="5">
    <name type="scientific">Notodromas monacha</name>
    <dbReference type="NCBI Taxonomy" id="399045"/>
    <lineage>
        <taxon>Eukaryota</taxon>
        <taxon>Metazoa</taxon>
        <taxon>Ecdysozoa</taxon>
        <taxon>Arthropoda</taxon>
        <taxon>Crustacea</taxon>
        <taxon>Oligostraca</taxon>
        <taxon>Ostracoda</taxon>
        <taxon>Podocopa</taxon>
        <taxon>Podocopida</taxon>
        <taxon>Cypridocopina</taxon>
        <taxon>Cypridoidea</taxon>
        <taxon>Cyprididae</taxon>
        <taxon>Notodromas</taxon>
    </lineage>
</organism>
<evidence type="ECO:0000259" key="4">
    <source>
        <dbReference type="Pfam" id="PF26281"/>
    </source>
</evidence>
<dbReference type="AlphaFoldDB" id="A0A7R9BK71"/>
<feature type="region of interest" description="Disordered" evidence="3">
    <location>
        <begin position="216"/>
        <end position="235"/>
    </location>
</feature>
<evidence type="ECO:0000256" key="3">
    <source>
        <dbReference type="SAM" id="MobiDB-lite"/>
    </source>
</evidence>